<gene>
    <name evidence="2" type="ORF">AVDCRST_MAG28-2193</name>
</gene>
<name>A0A6J4R1G4_9ACTN</name>
<dbReference type="AlphaFoldDB" id="A0A6J4R1G4"/>
<dbReference type="SUPFAM" id="SSF51695">
    <property type="entry name" value="PLC-like phosphodiesterases"/>
    <property type="match status" value="1"/>
</dbReference>
<dbReference type="EMBL" id="CADCVE010000044">
    <property type="protein sequence ID" value="CAA9454366.1"/>
    <property type="molecule type" value="Genomic_DNA"/>
</dbReference>
<protein>
    <recommendedName>
        <fullName evidence="1">GP-PDE domain-containing protein</fullName>
    </recommendedName>
</protein>
<accession>A0A6J4R1G4</accession>
<organism evidence="2">
    <name type="scientific">uncultured Rubrobacteraceae bacterium</name>
    <dbReference type="NCBI Taxonomy" id="349277"/>
    <lineage>
        <taxon>Bacteria</taxon>
        <taxon>Bacillati</taxon>
        <taxon>Actinomycetota</taxon>
        <taxon>Rubrobacteria</taxon>
        <taxon>Rubrobacterales</taxon>
        <taxon>Rubrobacteraceae</taxon>
        <taxon>environmental samples</taxon>
    </lineage>
</organism>
<dbReference type="Pfam" id="PF03009">
    <property type="entry name" value="GDPD"/>
    <property type="match status" value="1"/>
</dbReference>
<dbReference type="GO" id="GO:0008081">
    <property type="term" value="F:phosphoric diester hydrolase activity"/>
    <property type="evidence" value="ECO:0007669"/>
    <property type="project" value="InterPro"/>
</dbReference>
<feature type="domain" description="GP-PDE" evidence="1">
    <location>
        <begin position="19"/>
        <end position="101"/>
    </location>
</feature>
<sequence>MNPIALAQLVYTPCGVGIQVLTQSFSLDSLRKIQALEPSLPLILLYKEKVEYSEISEKTSPIRKPMQWHSTAKDDVDRSLVSEAYARSLEVPYTVNEEQEME</sequence>
<dbReference type="GO" id="GO:0006629">
    <property type="term" value="P:lipid metabolic process"/>
    <property type="evidence" value="ECO:0007669"/>
    <property type="project" value="InterPro"/>
</dbReference>
<dbReference type="InterPro" id="IPR017946">
    <property type="entry name" value="PLC-like_Pdiesterase_TIM-brl"/>
</dbReference>
<proteinExistence type="predicted"/>
<reference evidence="2" key="1">
    <citation type="submission" date="2020-02" db="EMBL/GenBank/DDBJ databases">
        <authorList>
            <person name="Meier V. D."/>
        </authorList>
    </citation>
    <scope>NUCLEOTIDE SEQUENCE</scope>
    <source>
        <strain evidence="2">AVDCRST_MAG28</strain>
    </source>
</reference>
<evidence type="ECO:0000259" key="1">
    <source>
        <dbReference type="Pfam" id="PF03009"/>
    </source>
</evidence>
<dbReference type="Gene3D" id="3.20.20.190">
    <property type="entry name" value="Phosphatidylinositol (PI) phosphodiesterase"/>
    <property type="match status" value="1"/>
</dbReference>
<dbReference type="InterPro" id="IPR030395">
    <property type="entry name" value="GP_PDE_dom"/>
</dbReference>
<evidence type="ECO:0000313" key="2">
    <source>
        <dbReference type="EMBL" id="CAA9454366.1"/>
    </source>
</evidence>